<evidence type="ECO:0000259" key="1">
    <source>
        <dbReference type="Pfam" id="PF06722"/>
    </source>
</evidence>
<dbReference type="InterPro" id="IPR050426">
    <property type="entry name" value="Glycosyltransferase_28"/>
</dbReference>
<dbReference type="PANTHER" id="PTHR48050">
    <property type="entry name" value="STEROL 3-BETA-GLUCOSYLTRANSFERASE"/>
    <property type="match status" value="1"/>
</dbReference>
<dbReference type="GO" id="GO:0017000">
    <property type="term" value="P:antibiotic biosynthetic process"/>
    <property type="evidence" value="ECO:0007669"/>
    <property type="project" value="UniProtKB-ARBA"/>
</dbReference>
<dbReference type="KEGG" id="amd:AMED_9101"/>
<reference evidence="2 3" key="1">
    <citation type="journal article" date="2010" name="Cell Res.">
        <title>Complete genome sequence of the rifamycin SV-producing Amycolatopsis mediterranei U32 revealed its genetic characteristics in phylogeny and metabolism.</title>
        <authorList>
            <person name="Zhao W."/>
            <person name="Zhong Y."/>
            <person name="Yuan H."/>
            <person name="Wang J."/>
            <person name="Zheng H."/>
            <person name="Wang Y."/>
            <person name="Cen X."/>
            <person name="Xu F."/>
            <person name="Bai J."/>
            <person name="Han X."/>
            <person name="Lu G."/>
            <person name="Zhu Y."/>
            <person name="Shao Z."/>
            <person name="Yan H."/>
            <person name="Li C."/>
            <person name="Peng N."/>
            <person name="Zhang Z."/>
            <person name="Zhang Y."/>
            <person name="Lin W."/>
            <person name="Fan Y."/>
            <person name="Qin Z."/>
            <person name="Hu Y."/>
            <person name="Zhu B."/>
            <person name="Wang S."/>
            <person name="Ding X."/>
            <person name="Zhao G.P."/>
        </authorList>
    </citation>
    <scope>NUCLEOTIDE SEQUENCE [LARGE SCALE GENOMIC DNA]</scope>
    <source>
        <strain evidence="3">U-32</strain>
    </source>
</reference>
<evidence type="ECO:0000313" key="3">
    <source>
        <dbReference type="Proteomes" id="UP000000328"/>
    </source>
</evidence>
<protein>
    <submittedName>
        <fullName evidence="2">Glycosyl transferase family protein</fullName>
    </submittedName>
</protein>
<dbReference type="Proteomes" id="UP000000328">
    <property type="component" value="Chromosome"/>
</dbReference>
<accession>A0A0H3DIX8</accession>
<dbReference type="Gene3D" id="3.40.50.2000">
    <property type="entry name" value="Glycogen Phosphorylase B"/>
    <property type="match status" value="2"/>
</dbReference>
<keyword evidence="2" id="KW-0808">Transferase</keyword>
<feature type="domain" description="Erythromycin biosynthesis protein CIII-like C-terminal" evidence="1">
    <location>
        <begin position="224"/>
        <end position="364"/>
    </location>
</feature>
<dbReference type="Pfam" id="PF06722">
    <property type="entry name" value="EryCIII-like_C"/>
    <property type="match status" value="1"/>
</dbReference>
<dbReference type="PANTHER" id="PTHR48050:SF13">
    <property type="entry name" value="STEROL 3-BETA-GLUCOSYLTRANSFERASE UGT80A2"/>
    <property type="match status" value="1"/>
</dbReference>
<dbReference type="EMBL" id="CP002000">
    <property type="protein sequence ID" value="ADJ50790.1"/>
    <property type="molecule type" value="Genomic_DNA"/>
</dbReference>
<name>A0A0H3DIX8_AMYMU</name>
<dbReference type="GO" id="GO:0008194">
    <property type="term" value="F:UDP-glycosyltransferase activity"/>
    <property type="evidence" value="ECO:0007669"/>
    <property type="project" value="InterPro"/>
</dbReference>
<sequence>MRILFTCRPAYGHLFPLLPLANAARAAGHEVVFGTGEAFVPKVRELGFEAHRAGLGIAEAEAEAKQRHGEDAGFLDLALTTFGELLPRSLLDDLTPLLPDLRPGLVVYEMSDVGAGVAARRAGIPVVSVAIARSMPPEVLAVAAERLRPLWGTLPADALFGDACVDIWPDSIRDPGTAAVPKVFRMRPTPYDPDVPLPPLPEDGFVYLTLGTVVFGATQVLRRAIHALARLGVDVLVALGPGDPSTLGPVPENVRVAGFVPQAEVLEHAGLVVHHGGTGTVLGSLAAGLPQLILPQGADQFANADTLSALGAAKSLAGDEITMPAIEAAARELLADPTARTTARGIAAEIAGMPTPARVLDELVSWSQERSE</sequence>
<organism evidence="2 3">
    <name type="scientific">Amycolatopsis mediterranei (strain U-32)</name>
    <dbReference type="NCBI Taxonomy" id="749927"/>
    <lineage>
        <taxon>Bacteria</taxon>
        <taxon>Bacillati</taxon>
        <taxon>Actinomycetota</taxon>
        <taxon>Actinomycetes</taxon>
        <taxon>Pseudonocardiales</taxon>
        <taxon>Pseudonocardiaceae</taxon>
        <taxon>Amycolatopsis</taxon>
    </lineage>
</organism>
<gene>
    <name evidence="2" type="ordered locus">AMED_9101</name>
</gene>
<dbReference type="GeneID" id="92876698"/>
<dbReference type="RefSeq" id="WP_013230809.1">
    <property type="nucleotide sequence ID" value="NC_014318.1"/>
</dbReference>
<dbReference type="InterPro" id="IPR010610">
    <property type="entry name" value="EryCIII-like_C"/>
</dbReference>
<proteinExistence type="predicted"/>
<dbReference type="eggNOG" id="COG1819">
    <property type="taxonomic scope" value="Bacteria"/>
</dbReference>
<evidence type="ECO:0000313" key="2">
    <source>
        <dbReference type="EMBL" id="ADJ50790.1"/>
    </source>
</evidence>
<dbReference type="OrthoDB" id="5488434at2"/>
<dbReference type="GO" id="GO:0016758">
    <property type="term" value="F:hexosyltransferase activity"/>
    <property type="evidence" value="ECO:0007669"/>
    <property type="project" value="UniProtKB-ARBA"/>
</dbReference>
<dbReference type="SUPFAM" id="SSF53756">
    <property type="entry name" value="UDP-Glycosyltransferase/glycogen phosphorylase"/>
    <property type="match status" value="1"/>
</dbReference>
<dbReference type="HOGENOM" id="CLU_000537_7_4_11"/>
<dbReference type="AlphaFoldDB" id="A0A0H3DIX8"/>
<dbReference type="FunFam" id="3.40.50.2000:FF:000072">
    <property type="entry name" value="Glycosyl transferase"/>
    <property type="match status" value="1"/>
</dbReference>
<dbReference type="PATRIC" id="fig|749927.5.peg.9445"/>
<dbReference type="CDD" id="cd03784">
    <property type="entry name" value="GT1_Gtf-like"/>
    <property type="match status" value="1"/>
</dbReference>
<dbReference type="InterPro" id="IPR002213">
    <property type="entry name" value="UDP_glucos_trans"/>
</dbReference>